<accession>A0ABP7A6E0</accession>
<evidence type="ECO:0000256" key="1">
    <source>
        <dbReference type="SAM" id="MobiDB-lite"/>
    </source>
</evidence>
<organism evidence="2 3">
    <name type="scientific">Microlunatus ginsengisoli</name>
    <dbReference type="NCBI Taxonomy" id="363863"/>
    <lineage>
        <taxon>Bacteria</taxon>
        <taxon>Bacillati</taxon>
        <taxon>Actinomycetota</taxon>
        <taxon>Actinomycetes</taxon>
        <taxon>Propionibacteriales</taxon>
        <taxon>Propionibacteriaceae</taxon>
        <taxon>Microlunatus</taxon>
    </lineage>
</organism>
<evidence type="ECO:0000313" key="2">
    <source>
        <dbReference type="EMBL" id="GAA3625862.1"/>
    </source>
</evidence>
<feature type="region of interest" description="Disordered" evidence="1">
    <location>
        <begin position="44"/>
        <end position="70"/>
    </location>
</feature>
<name>A0ABP7A6E0_9ACTN</name>
<evidence type="ECO:0000313" key="3">
    <source>
        <dbReference type="Proteomes" id="UP001501490"/>
    </source>
</evidence>
<sequence length="70" mass="7795">MGTAWSRAGWGGSQAKDSDRLEWWQRQRLGPAGVVAALKARTGWSGGSAKDSDRLEWWQRRKDPSRVAPA</sequence>
<reference evidence="3" key="1">
    <citation type="journal article" date="2019" name="Int. J. Syst. Evol. Microbiol.">
        <title>The Global Catalogue of Microorganisms (GCM) 10K type strain sequencing project: providing services to taxonomists for standard genome sequencing and annotation.</title>
        <authorList>
            <consortium name="The Broad Institute Genomics Platform"/>
            <consortium name="The Broad Institute Genome Sequencing Center for Infectious Disease"/>
            <person name="Wu L."/>
            <person name="Ma J."/>
        </authorList>
    </citation>
    <scope>NUCLEOTIDE SEQUENCE [LARGE SCALE GENOMIC DNA]</scope>
    <source>
        <strain evidence="3">JCM 16929</strain>
    </source>
</reference>
<dbReference type="EMBL" id="BAABAB010000022">
    <property type="protein sequence ID" value="GAA3625862.1"/>
    <property type="molecule type" value="Genomic_DNA"/>
</dbReference>
<dbReference type="Proteomes" id="UP001501490">
    <property type="component" value="Unassembled WGS sequence"/>
</dbReference>
<proteinExistence type="predicted"/>
<comment type="caution">
    <text evidence="2">The sequence shown here is derived from an EMBL/GenBank/DDBJ whole genome shotgun (WGS) entry which is preliminary data.</text>
</comment>
<gene>
    <name evidence="2" type="ORF">GCM10022236_30180</name>
</gene>
<keyword evidence="3" id="KW-1185">Reference proteome</keyword>
<protein>
    <submittedName>
        <fullName evidence="2">Uncharacterized protein</fullName>
    </submittedName>
</protein>
<feature type="compositionally biased region" description="Basic and acidic residues" evidence="1">
    <location>
        <begin position="50"/>
        <end position="70"/>
    </location>
</feature>